<evidence type="ECO:0000313" key="1">
    <source>
        <dbReference type="EMBL" id="SMO91132.1"/>
    </source>
</evidence>
<reference evidence="1 2" key="1">
    <citation type="submission" date="2017-05" db="EMBL/GenBank/DDBJ databases">
        <authorList>
            <person name="Varghese N."/>
            <person name="Submissions S."/>
        </authorList>
    </citation>
    <scope>NUCLEOTIDE SEQUENCE [LARGE SCALE GENOMIC DNA]</scope>
    <source>
        <strain evidence="1 2">DSM 46834</strain>
    </source>
</reference>
<dbReference type="EMBL" id="FXTJ01000007">
    <property type="protein sequence ID" value="SMO91132.1"/>
    <property type="molecule type" value="Genomic_DNA"/>
</dbReference>
<dbReference type="AlphaFoldDB" id="A0A521F4M7"/>
<name>A0A521F4M7_9ACTN</name>
<accession>A0A521F4M7</accession>
<proteinExistence type="predicted"/>
<keyword evidence="2" id="KW-1185">Reference proteome</keyword>
<gene>
    <name evidence="1" type="ORF">SAMN06273567_10714</name>
</gene>
<protein>
    <submittedName>
        <fullName evidence="1">Uncharacterized protein</fullName>
    </submittedName>
</protein>
<sequence length="83" mass="8907">MTTSDLVTGYELKTVRVDHMSGAHMATLRVPHAVRPGQTAEAGTVRGLCRAPVQQLTTTPWPPPQRLDSSSLPCPVCDAIDLV</sequence>
<dbReference type="Proteomes" id="UP000317484">
    <property type="component" value="Unassembled WGS sequence"/>
</dbReference>
<dbReference type="RefSeq" id="WP_142459655.1">
    <property type="nucleotide sequence ID" value="NZ_FXTJ01000007.1"/>
</dbReference>
<organism evidence="1 2">
    <name type="scientific">Geodermatophilus aquaeductus</name>
    <dbReference type="NCBI Taxonomy" id="1564161"/>
    <lineage>
        <taxon>Bacteria</taxon>
        <taxon>Bacillati</taxon>
        <taxon>Actinomycetota</taxon>
        <taxon>Actinomycetes</taxon>
        <taxon>Geodermatophilales</taxon>
        <taxon>Geodermatophilaceae</taxon>
        <taxon>Geodermatophilus</taxon>
    </lineage>
</organism>
<evidence type="ECO:0000313" key="2">
    <source>
        <dbReference type="Proteomes" id="UP000317484"/>
    </source>
</evidence>